<evidence type="ECO:0000313" key="3">
    <source>
        <dbReference type="Proteomes" id="UP000008068"/>
    </source>
</evidence>
<keyword evidence="3" id="KW-1185">Reference proteome</keyword>
<dbReference type="eggNOG" id="ENOG502TKA0">
    <property type="taxonomic scope" value="Eukaryota"/>
</dbReference>
<sequence length="292" mass="35126">MFFSTLSNRAKLLVRSIHFKPIIRVNHYSECKIWFHHLCEIIFDVPDKDERESMTPCRLRIIDEPRFFLYIRKPGYGLREWLRHFMFIFNQPMVDVYFGPRRERKCTAEWLYKLLKGFRIREMTVRESACEVLRLLPIMDYLYIDKYYSEPQVPEGDVNYIKKLLIGNIPRVNMNRIMTLDLNTLLMMNSPRISSWRPSLTDKELNMFFKLWLKGSNSKFRWLGLTYTDHQDRGITRNFNVNVILEGIKYEVKIDEDAAYLKTRYCIRKSDGTLAMIRFDSSDIYLIVNVHQ</sequence>
<dbReference type="Pfam" id="PF07735">
    <property type="entry name" value="FBA_2"/>
    <property type="match status" value="1"/>
</dbReference>
<dbReference type="Proteomes" id="UP000008068">
    <property type="component" value="Unassembled WGS sequence"/>
</dbReference>
<proteinExistence type="predicted"/>
<dbReference type="AlphaFoldDB" id="G0N3K8"/>
<name>G0N3K8_CAEBE</name>
<dbReference type="STRING" id="135651.G0N3K8"/>
<accession>G0N3K8</accession>
<dbReference type="FunCoup" id="G0N3K8">
    <property type="interactions" value="1212"/>
</dbReference>
<dbReference type="InterPro" id="IPR012885">
    <property type="entry name" value="F-box_Sdz-33"/>
</dbReference>
<dbReference type="EMBL" id="GL379834">
    <property type="protein sequence ID" value="EGT51536.1"/>
    <property type="molecule type" value="Genomic_DNA"/>
</dbReference>
<dbReference type="PANTHER" id="PTHR22899">
    <property type="entry name" value="CYCLIN-RELATED F-BOX FAMILY"/>
    <property type="match status" value="1"/>
</dbReference>
<organism evidence="3">
    <name type="scientific">Caenorhabditis brenneri</name>
    <name type="common">Nematode worm</name>
    <dbReference type="NCBI Taxonomy" id="135651"/>
    <lineage>
        <taxon>Eukaryota</taxon>
        <taxon>Metazoa</taxon>
        <taxon>Ecdysozoa</taxon>
        <taxon>Nematoda</taxon>
        <taxon>Chromadorea</taxon>
        <taxon>Rhabditida</taxon>
        <taxon>Rhabditina</taxon>
        <taxon>Rhabditomorpha</taxon>
        <taxon>Rhabditoidea</taxon>
        <taxon>Rhabditidae</taxon>
        <taxon>Peloderinae</taxon>
        <taxon>Caenorhabditis</taxon>
    </lineage>
</organism>
<dbReference type="HOGENOM" id="CLU_028840_1_3_1"/>
<evidence type="ECO:0000259" key="1">
    <source>
        <dbReference type="Pfam" id="PF07735"/>
    </source>
</evidence>
<evidence type="ECO:0000313" key="2">
    <source>
        <dbReference type="EMBL" id="EGT51536.1"/>
    </source>
</evidence>
<dbReference type="InParanoid" id="G0N3K8"/>
<gene>
    <name evidence="2" type="ORF">CAEBREN_18397</name>
</gene>
<dbReference type="PANTHER" id="PTHR22899:SF0">
    <property type="entry name" value="F-BOX ASSOCIATED DOMAIN-CONTAINING PROTEIN-RELATED"/>
    <property type="match status" value="1"/>
</dbReference>
<reference evidence="3" key="1">
    <citation type="submission" date="2011-07" db="EMBL/GenBank/DDBJ databases">
        <authorList>
            <consortium name="Caenorhabditis brenneri Sequencing and Analysis Consortium"/>
            <person name="Wilson R.K."/>
        </authorList>
    </citation>
    <scope>NUCLEOTIDE SEQUENCE [LARGE SCALE GENOMIC DNA]</scope>
    <source>
        <strain evidence="3">PB2801</strain>
    </source>
</reference>
<protein>
    <recommendedName>
        <fullName evidence="1">Sdz-33 F-box domain-containing protein</fullName>
    </recommendedName>
</protein>
<dbReference type="InterPro" id="IPR053222">
    <property type="entry name" value="Zygotic_Embryogenesis-Asso"/>
</dbReference>
<feature type="domain" description="Sdz-33 F-box" evidence="1">
    <location>
        <begin position="161"/>
        <end position="223"/>
    </location>
</feature>